<feature type="compositionally biased region" description="Polar residues" evidence="1">
    <location>
        <begin position="104"/>
        <end position="115"/>
    </location>
</feature>
<gene>
    <name evidence="2" type="ORF">niasHS_001615</name>
</gene>
<name>A0ABD2KER8_HETSC</name>
<protein>
    <submittedName>
        <fullName evidence="2">Uncharacterized protein</fullName>
    </submittedName>
</protein>
<accession>A0ABD2KER8</accession>
<organism evidence="2 3">
    <name type="scientific">Heterodera schachtii</name>
    <name type="common">Sugarbeet cyst nematode worm</name>
    <name type="synonym">Tylenchus schachtii</name>
    <dbReference type="NCBI Taxonomy" id="97005"/>
    <lineage>
        <taxon>Eukaryota</taxon>
        <taxon>Metazoa</taxon>
        <taxon>Ecdysozoa</taxon>
        <taxon>Nematoda</taxon>
        <taxon>Chromadorea</taxon>
        <taxon>Rhabditida</taxon>
        <taxon>Tylenchina</taxon>
        <taxon>Tylenchomorpha</taxon>
        <taxon>Tylenchoidea</taxon>
        <taxon>Heteroderidae</taxon>
        <taxon>Heteroderinae</taxon>
        <taxon>Heterodera</taxon>
    </lineage>
</organism>
<proteinExistence type="predicted"/>
<feature type="compositionally biased region" description="Basic and acidic residues" evidence="1">
    <location>
        <begin position="66"/>
        <end position="77"/>
    </location>
</feature>
<evidence type="ECO:0000313" key="2">
    <source>
        <dbReference type="EMBL" id="KAL3101155.1"/>
    </source>
</evidence>
<keyword evidence="3" id="KW-1185">Reference proteome</keyword>
<feature type="region of interest" description="Disordered" evidence="1">
    <location>
        <begin position="1"/>
        <end position="115"/>
    </location>
</feature>
<dbReference type="EMBL" id="JBICCN010000027">
    <property type="protein sequence ID" value="KAL3101155.1"/>
    <property type="molecule type" value="Genomic_DNA"/>
</dbReference>
<sequence>MLLVARSLPPPPPVTTLPSLAFAQRPSPWRGERRIALPGTDGKGAAIVRPPCRPATTRPPPHSKSKQRDEAVERENVRGGGKKIGVALERAGRRRRGKEGIVSNPFNQSKCGGRE</sequence>
<dbReference type="AlphaFoldDB" id="A0ABD2KER8"/>
<dbReference type="Proteomes" id="UP001620645">
    <property type="component" value="Unassembled WGS sequence"/>
</dbReference>
<feature type="compositionally biased region" description="Pro residues" evidence="1">
    <location>
        <begin position="51"/>
        <end position="62"/>
    </location>
</feature>
<comment type="caution">
    <text evidence="2">The sequence shown here is derived from an EMBL/GenBank/DDBJ whole genome shotgun (WGS) entry which is preliminary data.</text>
</comment>
<evidence type="ECO:0000256" key="1">
    <source>
        <dbReference type="SAM" id="MobiDB-lite"/>
    </source>
</evidence>
<reference evidence="2 3" key="1">
    <citation type="submission" date="2024-10" db="EMBL/GenBank/DDBJ databases">
        <authorList>
            <person name="Kim D."/>
        </authorList>
    </citation>
    <scope>NUCLEOTIDE SEQUENCE [LARGE SCALE GENOMIC DNA]</scope>
    <source>
        <strain evidence="2">Taebaek</strain>
    </source>
</reference>
<evidence type="ECO:0000313" key="3">
    <source>
        <dbReference type="Proteomes" id="UP001620645"/>
    </source>
</evidence>